<evidence type="ECO:0000313" key="12">
    <source>
        <dbReference type="Proteomes" id="UP001437574"/>
    </source>
</evidence>
<feature type="domain" description="Cas12f1-like TNB" evidence="9">
    <location>
        <begin position="312"/>
        <end position="378"/>
    </location>
</feature>
<evidence type="ECO:0000259" key="9">
    <source>
        <dbReference type="Pfam" id="PF07282"/>
    </source>
</evidence>
<proteinExistence type="inferred from homology"/>
<keyword evidence="7" id="KW-0233">DNA recombination</keyword>
<feature type="domain" description="Probable transposase IS891/IS1136/IS1341" evidence="8">
    <location>
        <begin position="166"/>
        <end position="299"/>
    </location>
</feature>
<dbReference type="PANTHER" id="PTHR30405">
    <property type="entry name" value="TRANSPOSASE"/>
    <property type="match status" value="1"/>
</dbReference>
<reference evidence="11 12" key="1">
    <citation type="journal article" date="2024" name="Int. J. Syst. Evol. Microbiol.">
        <title>Proposal of Lactobacillus amylovorus subsp. animalis subsp. nov. and an emended description of Lactobacillus amylovorus.</title>
        <authorList>
            <person name="Yamane K."/>
            <person name="Tanizawa Y."/>
            <person name="Kobayashi H."/>
            <person name="Kamizono T."/>
            <person name="Kojima Y."/>
            <person name="Takagi H."/>
            <person name="Tohno M."/>
        </authorList>
    </citation>
    <scope>NUCLEOTIDE SEQUENCE [LARGE SCALE GENOMIC DNA]</scope>
    <source>
        <strain evidence="11 12">TKL145</strain>
    </source>
</reference>
<dbReference type="Pfam" id="PF01385">
    <property type="entry name" value="OrfB_IS605"/>
    <property type="match status" value="1"/>
</dbReference>
<protein>
    <recommendedName>
        <fullName evidence="13">Transposase</fullName>
    </recommendedName>
</protein>
<comment type="similarity">
    <text evidence="2">In the N-terminal section; belongs to the transposase 2 family.</text>
</comment>
<evidence type="ECO:0000259" key="10">
    <source>
        <dbReference type="Pfam" id="PF12323"/>
    </source>
</evidence>
<dbReference type="Pfam" id="PF07282">
    <property type="entry name" value="Cas12f1-like_TNB"/>
    <property type="match status" value="1"/>
</dbReference>
<dbReference type="Pfam" id="PF12323">
    <property type="entry name" value="HTH_OrfB_IS605"/>
    <property type="match status" value="1"/>
</dbReference>
<dbReference type="NCBIfam" id="NF040570">
    <property type="entry name" value="guided_TnpB"/>
    <property type="match status" value="1"/>
</dbReference>
<evidence type="ECO:0000256" key="6">
    <source>
        <dbReference type="ARBA" id="ARBA00023125"/>
    </source>
</evidence>
<dbReference type="NCBIfam" id="TIGR01766">
    <property type="entry name" value="IS200/IS605 family accessory protein TnpB-like domain"/>
    <property type="match status" value="1"/>
</dbReference>
<dbReference type="InterPro" id="IPR010095">
    <property type="entry name" value="Cas12f1-like_TNB"/>
</dbReference>
<dbReference type="GO" id="GO:0032196">
    <property type="term" value="P:transposition"/>
    <property type="evidence" value="ECO:0007669"/>
    <property type="project" value="UniProtKB-KW"/>
</dbReference>
<feature type="domain" description="Transposase putative helix-turn-helix" evidence="10">
    <location>
        <begin position="1"/>
        <end position="45"/>
    </location>
</feature>
<keyword evidence="5" id="KW-0862">Zinc</keyword>
<dbReference type="EMBL" id="BAAAAK010000029">
    <property type="protein sequence ID" value="GAA0043392.1"/>
    <property type="molecule type" value="Genomic_DNA"/>
</dbReference>
<evidence type="ECO:0008006" key="13">
    <source>
        <dbReference type="Google" id="ProtNLM"/>
    </source>
</evidence>
<dbReference type="InterPro" id="IPR021027">
    <property type="entry name" value="Transposase_put_HTH"/>
</dbReference>
<evidence type="ECO:0000256" key="1">
    <source>
        <dbReference type="ARBA" id="ARBA00008761"/>
    </source>
</evidence>
<keyword evidence="6" id="KW-0238">DNA-binding</keyword>
<evidence type="ECO:0000259" key="8">
    <source>
        <dbReference type="Pfam" id="PF01385"/>
    </source>
</evidence>
<evidence type="ECO:0000256" key="5">
    <source>
        <dbReference type="ARBA" id="ARBA00022833"/>
    </source>
</evidence>
<sequence length="399" mass="46779">MLKGIKLRLYPNKTQKDQLWQMFGNDRFIWNQMLAMMNERYKNNKDLPFLSKFKLNYLLKPLKKEYPFLRNSDSSSLQVVNEFLNQAWKNFFDDKTGKLGKPRFHSRKFLRLSYTGKSIVQVAGKRYLKMPKLGYIKTSKTDILKDTKIKRYTVTLEPTGKYYLSLQVETELVEAFKPTGKKVGIDVGVADLVILSNGFKCPSFDSSYYEKIARNWQKKYSRRRHLAQMLCLQDKQRKVLSPRSLDSFSNWKKAQKIKAVYQAKVAAQRKDYLHKLTTHLVKQYDVIVIEDLKVKNLQKNYYLAQSVANASWSMFRQMLEYKCDWYGKKLIAVDPKNTSRICSKCSYNSGEKPLNIREWTCPKCQTHHDRDINAAINILNKAKLNGREPRHGKQLSSVS</sequence>
<evidence type="ECO:0000256" key="7">
    <source>
        <dbReference type="ARBA" id="ARBA00023172"/>
    </source>
</evidence>
<dbReference type="InterPro" id="IPR051399">
    <property type="entry name" value="RNA-guided_DNA_endo/Transpos"/>
</dbReference>
<evidence type="ECO:0000313" key="11">
    <source>
        <dbReference type="EMBL" id="GAA0043392.1"/>
    </source>
</evidence>
<dbReference type="AlphaFoldDB" id="A0ABC9VQW9"/>
<dbReference type="RefSeq" id="WP_052543145.1">
    <property type="nucleotide sequence ID" value="NZ_BAAAAK010000029.1"/>
</dbReference>
<evidence type="ECO:0000256" key="3">
    <source>
        <dbReference type="ARBA" id="ARBA00022578"/>
    </source>
</evidence>
<dbReference type="GO" id="GO:0046872">
    <property type="term" value="F:metal ion binding"/>
    <property type="evidence" value="ECO:0007669"/>
    <property type="project" value="UniProtKB-KW"/>
</dbReference>
<comment type="similarity">
    <text evidence="1">In the C-terminal section; belongs to the transposase 35 family.</text>
</comment>
<dbReference type="GO" id="GO:0006310">
    <property type="term" value="P:DNA recombination"/>
    <property type="evidence" value="ECO:0007669"/>
    <property type="project" value="UniProtKB-KW"/>
</dbReference>
<comment type="caution">
    <text evidence="11">The sequence shown here is derived from an EMBL/GenBank/DDBJ whole genome shotgun (WGS) entry which is preliminary data.</text>
</comment>
<reference evidence="12" key="2">
    <citation type="submission" date="2024-01" db="EMBL/GenBank/DDBJ databases">
        <title>Draft genome sequence of Lactobacillus amylovorus strain TKL145.</title>
        <authorList>
            <person name="Tohno M."/>
            <person name="Tanizawa Y."/>
        </authorList>
    </citation>
    <scope>NUCLEOTIDE SEQUENCE [LARGE SCALE GENOMIC DNA]</scope>
    <source>
        <strain evidence="12">TKL145</strain>
    </source>
</reference>
<dbReference type="InterPro" id="IPR001959">
    <property type="entry name" value="Transposase"/>
</dbReference>
<name>A0ABC9VQW9_LACAM</name>
<keyword evidence="3" id="KW-0815">Transposition</keyword>
<keyword evidence="4" id="KW-0479">Metal-binding</keyword>
<gene>
    <name evidence="11" type="ORF">LATKL145_18050</name>
</gene>
<dbReference type="PANTHER" id="PTHR30405:SF11">
    <property type="entry name" value="RNA-GUIDED DNA ENDONUCLEASE RV2885C-RELATED"/>
    <property type="match status" value="1"/>
</dbReference>
<evidence type="ECO:0000256" key="4">
    <source>
        <dbReference type="ARBA" id="ARBA00022723"/>
    </source>
</evidence>
<evidence type="ECO:0000256" key="2">
    <source>
        <dbReference type="ARBA" id="ARBA00011044"/>
    </source>
</evidence>
<dbReference type="Proteomes" id="UP001437574">
    <property type="component" value="Unassembled WGS sequence"/>
</dbReference>
<organism evidence="11 12">
    <name type="scientific">Lactobacillus amylovorus subsp. animalium</name>
    <dbReference type="NCBI Taxonomy" id="3378536"/>
    <lineage>
        <taxon>Bacteria</taxon>
        <taxon>Bacillati</taxon>
        <taxon>Bacillota</taxon>
        <taxon>Bacilli</taxon>
        <taxon>Lactobacillales</taxon>
        <taxon>Lactobacillaceae</taxon>
        <taxon>Lactobacillus</taxon>
    </lineage>
</organism>
<dbReference type="GO" id="GO:0003677">
    <property type="term" value="F:DNA binding"/>
    <property type="evidence" value="ECO:0007669"/>
    <property type="project" value="UniProtKB-KW"/>
</dbReference>
<accession>A0ABC9VQW9</accession>